<organism evidence="3 4">
    <name type="scientific">Corynebacterium casei LMG S-19264</name>
    <dbReference type="NCBI Taxonomy" id="1285583"/>
    <lineage>
        <taxon>Bacteria</taxon>
        <taxon>Bacillati</taxon>
        <taxon>Actinomycetota</taxon>
        <taxon>Actinomycetes</taxon>
        <taxon>Mycobacteriales</taxon>
        <taxon>Corynebacteriaceae</taxon>
        <taxon>Corynebacterium</taxon>
    </lineage>
</organism>
<gene>
    <name evidence="3" type="ORF">CCASEI_00060</name>
</gene>
<accession>A0ABN4CDA3</accession>
<evidence type="ECO:0000313" key="4">
    <source>
        <dbReference type="Proteomes" id="UP000019226"/>
    </source>
</evidence>
<feature type="compositionally biased region" description="Low complexity" evidence="1">
    <location>
        <begin position="62"/>
        <end position="72"/>
    </location>
</feature>
<proteinExistence type="predicted"/>
<dbReference type="EMBL" id="CP004350">
    <property type="protein sequence ID" value="AHI18599.1"/>
    <property type="molecule type" value="Genomic_DNA"/>
</dbReference>
<feature type="signal peptide" evidence="2">
    <location>
        <begin position="1"/>
        <end position="26"/>
    </location>
</feature>
<reference evidence="4" key="1">
    <citation type="submission" date="2013-02" db="EMBL/GenBank/DDBJ databases">
        <title>The complete genome sequence of Corynebacterium casei LMG S-19264 (=DSM 44701).</title>
        <authorList>
            <person name="Ruckert C."/>
            <person name="Albersmeier A."/>
            <person name="Kalinowski J."/>
        </authorList>
    </citation>
    <scope>NUCLEOTIDE SEQUENCE [LARGE SCALE GENOMIC DNA]</scope>
    <source>
        <strain evidence="4">LMG S-19264</strain>
    </source>
</reference>
<evidence type="ECO:0000313" key="3">
    <source>
        <dbReference type="EMBL" id="AHI18599.1"/>
    </source>
</evidence>
<dbReference type="GeneID" id="82876252"/>
<sequence length="153" mass="15643">MKLKRFIATAAATAIATTAIVAPASAQDSSNDLSSTFGNSSNAGNVESPDFETNPDFEPGEEGSSPTGSSAGDLTLIFGGTAISAKLITDNVPALRQAVDDIAASMNMQTSSGSSEDNRLNQGGLDFDLERLARTNGLTEIADHLAAMKATSS</sequence>
<feature type="compositionally biased region" description="Polar residues" evidence="1">
    <location>
        <begin position="27"/>
        <end position="45"/>
    </location>
</feature>
<keyword evidence="2" id="KW-0732">Signal</keyword>
<evidence type="ECO:0008006" key="5">
    <source>
        <dbReference type="Google" id="ProtNLM"/>
    </source>
</evidence>
<protein>
    <recommendedName>
        <fullName evidence="5">Secreted protein</fullName>
    </recommendedName>
</protein>
<keyword evidence="4" id="KW-1185">Reference proteome</keyword>
<feature type="chain" id="PRO_5046060201" description="Secreted protein" evidence="2">
    <location>
        <begin position="27"/>
        <end position="153"/>
    </location>
</feature>
<feature type="compositionally biased region" description="Acidic residues" evidence="1">
    <location>
        <begin position="49"/>
        <end position="61"/>
    </location>
</feature>
<evidence type="ECO:0000256" key="2">
    <source>
        <dbReference type="SAM" id="SignalP"/>
    </source>
</evidence>
<feature type="region of interest" description="Disordered" evidence="1">
    <location>
        <begin position="25"/>
        <end position="72"/>
    </location>
</feature>
<evidence type="ECO:0000256" key="1">
    <source>
        <dbReference type="SAM" id="MobiDB-lite"/>
    </source>
</evidence>
<dbReference type="Proteomes" id="UP000019226">
    <property type="component" value="Chromosome"/>
</dbReference>
<dbReference type="RefSeq" id="WP_025386805.1">
    <property type="nucleotide sequence ID" value="NZ_CP004350.1"/>
</dbReference>
<name>A0ABN4CDA3_9CORY</name>